<dbReference type="InterPro" id="IPR001611">
    <property type="entry name" value="Leu-rich_rpt"/>
</dbReference>
<sequence length="2097" mass="235566">MSPPESHPKTIASPPPAADGDIDPQLGAFVARQHTELHSRDSWAQQQVLDHLTESFQASMSPLNEMEQRTWVGLFSSLSTTRSEMDSESRQVIEAFQQAGMLKLRRRIRLLANLDLDPGTTYLHTAYAIGSRTGRALDTSRGTAVDVATLSLWEAACLNFAFFDFSEVKRRWISRSRGVADIDEPGLVDADDFIGIVRELNLGADLRTRVEQALAPDAPLSRRISAHMDDLFRFNLYDAPRNTNNSGMTRALFDSLRDARVRAAPWLKVEHLSLKLPDSLLGNIARVEFAIEDAALQLFTWKPSERGRIHLPALLMRVSGVAGVYSYCAERPGGALRHHVSQAAFEHEFKALLKVDNSRKALGWLIASLSFEQQGRLWQLLDPEHRPEGLNWAAGKLYDAFHWVFPVQTLDDLEFAYQHTGQDPQASLSAFYRWRFRVNVEAIAVPKGQQDWRAVKEGIVTVMHQLLDLLLTPVPGGLGSIGRVVMAALGVNLALELYEGLEQAGRGHPEGLLQAMLEVGNMLLMGGLHGYAGRLASRRIGNEFARLAKYRLVQSAGVGAHLWKPSLLPYARKRLELATVFDDRGLGAQGGKLYGLAREQGQDLTLELEYDKSLEQYRAVHPDPAQFQPPMAYDPGARLWALSLDDSHRLSDVRLLERMVTLRGGRPAQLRRVLEISGITRAHLDEIWSGGLPPASLVEALERFKVELGLAEVAATQKEDRLLSPDTQRVLFCLVPHLGHWPEDLCLRVHDADGELHQVYGRRQQLGLFKRSVSIRQLAWGGFVEQTETLSDTSTTQAHEAGVLDLILGLLPGDSQPSARDPAVRRAWLKAARQQLGALAMTHSTEVFEALGIHSGRLKLDAATNASGSEVLSYLPVFVRGIPKAVVTLRSLYPHLSLSRLAHFLRDNPLSSSQARELLEYRRVPYRLRYALDREQQFSALGCVLDGTYQVRRFHEPTDAWVQCIASDFLRERLGKPLIWVEGEEAALPISGQLLLRRYGQGIYSTLEVRRQPSVDLASPAQSFYRALAASLSDQEQGVLGMSSATDLQPLRNGIAAYMLALRQADGSLRLGLERYERQVLPETLAAPDSRGLYSLDGRWLIRLEQRFHEVEWDGRFDEWRGRHPTVMGAYGPLLEHNGHGGWWHEFEQPWNWDAVRALRRLAASEQGLSDGLARQVLAISGVDDRLPARLLFENQPLALLPSEVMRHFSQSQGAISAEPPAELLPLVTFVRQQFPLLSSELAQDLLEGADSSELRQIRDFKRLSLTLSQEARYLSEEMQVCRLYESLCLPAARSDLNDSLLLQLLDRLPGWEQSLRIELRRDTSSGPLIASVGVDTASVHRVLVKSDEGYEPFVLENSGARSLAGIQTDPFVAMLLALPQLRQTTLGISHVGETVEQDLKRVMFQSVAGERNRLRRLLGQPAVMPWTRLPQRLTRRASGALGYPLSGRASTQDYPPGLFRKLKRLYRGCTDAQLFSILAGLGSTTEARTLAVTGLQEEYRQLKRDLAVWVDAPHVHEIEMFHVDSRMTRRREVARRIRRCWRRQSVVQGPSTLSHVLVLDGLEVQDLPELQADFSHVSLLSMNSMELGNARYLSVFLRGFTHLVTLALERNGLRSLPNGIAQMQTLQVLSLENNRLRLIQGTARELAGLEGLLELNLNGNPVGVLPDFSPLQRLQRLRLSHTGITEWPVGVLELTDLVWLELRGNTLSDLPVQLFMGHDRLCQGIDLSGNPLSSQALSSILNYRRGHEQLQIDFGLDNLPLSSVLGLDRWAVGKEKTPHRIALWQQVRDQPNADVFFLLFERMSSPLTFFNTHYRGARTDLTARVWRLLEAAAENPGLCERLFSLEAQLRYTGSTSYQIFSRLELLVGCHEALKLADQADVESRLLTLLRGQFRLEAMRLAVGILHPEQTSFWYRAYYDALAQQLGLPDHFNGLFAISQASIDRQQIGDMRARVLKQELVVQSPQSPAIDPSRVLLAQVIEPLPEEIPPEPPKVLPEQLPQEPAAVPTEDDVSPLIRFLVANELWSNFLIRAHEADFQRVFGKLLAFDSHPGDSEYRLLWRTRMNQFQYNARRTAWLRYWTIRALLKEGNPPLGNA</sequence>
<dbReference type="Proteomes" id="UP000199524">
    <property type="component" value="Chromosome I"/>
</dbReference>
<comment type="similarity">
    <text evidence="7">Belongs to the LRR-containing bacterial E3 ligase family.</text>
</comment>
<dbReference type="PROSITE" id="PS52053">
    <property type="entry name" value="NEL"/>
    <property type="match status" value="1"/>
</dbReference>
<dbReference type="PANTHER" id="PTHR24373:SF275">
    <property type="entry name" value="TIR DOMAIN-CONTAINING PROTEIN"/>
    <property type="match status" value="1"/>
</dbReference>
<dbReference type="RefSeq" id="WP_090205224.1">
    <property type="nucleotide sequence ID" value="NZ_LT629777.1"/>
</dbReference>
<dbReference type="EC" id="2.3.2.27" evidence="2"/>
<keyword evidence="4" id="KW-0732">Signal</keyword>
<evidence type="ECO:0000256" key="4">
    <source>
        <dbReference type="ARBA" id="ARBA00022729"/>
    </source>
</evidence>
<dbReference type="InterPro" id="IPR029487">
    <property type="entry name" value="NEL_dom"/>
</dbReference>
<dbReference type="GeneID" id="300207491"/>
<organism evidence="10 11">
    <name type="scientific">Pseudomonas asplenii</name>
    <dbReference type="NCBI Taxonomy" id="53407"/>
    <lineage>
        <taxon>Bacteria</taxon>
        <taxon>Pseudomonadati</taxon>
        <taxon>Pseudomonadota</taxon>
        <taxon>Gammaproteobacteria</taxon>
        <taxon>Pseudomonadales</taxon>
        <taxon>Pseudomonadaceae</taxon>
        <taxon>Pseudomonas</taxon>
    </lineage>
</organism>
<keyword evidence="6" id="KW-0843">Virulence</keyword>
<comment type="caution">
    <text evidence="7">Lacks conserved residue(s) required for the propagation of feature annotation.</text>
</comment>
<keyword evidence="7" id="KW-1035">Host cytoplasm</keyword>
<reference evidence="11" key="1">
    <citation type="submission" date="2016-10" db="EMBL/GenBank/DDBJ databases">
        <authorList>
            <person name="Varghese N."/>
            <person name="Submissions S."/>
        </authorList>
    </citation>
    <scope>NUCLEOTIDE SEQUENCE [LARGE SCALE GENOMIC DNA]</scope>
    <source>
        <strain evidence="11">ATCC 23835</strain>
    </source>
</reference>
<evidence type="ECO:0000256" key="2">
    <source>
        <dbReference type="ARBA" id="ARBA00012483"/>
    </source>
</evidence>
<feature type="domain" description="NEL" evidence="9">
    <location>
        <begin position="1763"/>
        <end position="2097"/>
    </location>
</feature>
<dbReference type="SUPFAM" id="SSF52058">
    <property type="entry name" value="L domain-like"/>
    <property type="match status" value="1"/>
</dbReference>
<accession>A0A1H1UGV5</accession>
<keyword evidence="3" id="KW-0433">Leucine-rich repeat</keyword>
<evidence type="ECO:0000259" key="9">
    <source>
        <dbReference type="PROSITE" id="PS52053"/>
    </source>
</evidence>
<evidence type="ECO:0000256" key="7">
    <source>
        <dbReference type="PROSITE-ProRule" id="PRU01398"/>
    </source>
</evidence>
<evidence type="ECO:0000256" key="6">
    <source>
        <dbReference type="ARBA" id="ARBA00023026"/>
    </source>
</evidence>
<dbReference type="PANTHER" id="PTHR24373">
    <property type="entry name" value="SLIT RELATED LEUCINE-RICH REPEAT NEURONAL PROTEIN"/>
    <property type="match status" value="1"/>
</dbReference>
<name>A0A1H1UGV5_9PSED</name>
<evidence type="ECO:0000256" key="8">
    <source>
        <dbReference type="SAM" id="MobiDB-lite"/>
    </source>
</evidence>
<gene>
    <name evidence="10" type="ORF">SAMN05216598_2515</name>
</gene>
<keyword evidence="11" id="KW-1185">Reference proteome</keyword>
<keyword evidence="7" id="KW-0964">Secreted</keyword>
<proteinExistence type="inferred from homology"/>
<feature type="region of interest" description="Disordered" evidence="8">
    <location>
        <begin position="1"/>
        <end position="23"/>
    </location>
</feature>
<dbReference type="EMBL" id="LT629777">
    <property type="protein sequence ID" value="SDS71764.1"/>
    <property type="molecule type" value="Genomic_DNA"/>
</dbReference>
<dbReference type="GO" id="GO:0061630">
    <property type="term" value="F:ubiquitin protein ligase activity"/>
    <property type="evidence" value="ECO:0007669"/>
    <property type="project" value="UniProtKB-EC"/>
</dbReference>
<dbReference type="InterPro" id="IPR032675">
    <property type="entry name" value="LRR_dom_sf"/>
</dbReference>
<dbReference type="InterPro" id="IPR003591">
    <property type="entry name" value="Leu-rich_rpt_typical-subtyp"/>
</dbReference>
<dbReference type="Pfam" id="PF13855">
    <property type="entry name" value="LRR_8"/>
    <property type="match status" value="1"/>
</dbReference>
<evidence type="ECO:0000313" key="11">
    <source>
        <dbReference type="Proteomes" id="UP000199524"/>
    </source>
</evidence>
<dbReference type="SMART" id="SM00369">
    <property type="entry name" value="LRR_TYP"/>
    <property type="match status" value="5"/>
</dbReference>
<evidence type="ECO:0000313" key="10">
    <source>
        <dbReference type="EMBL" id="SDS71764.1"/>
    </source>
</evidence>
<protein>
    <recommendedName>
        <fullName evidence="2">RING-type E3 ubiquitin transferase</fullName>
        <ecNumber evidence="2">2.3.2.27</ecNumber>
    </recommendedName>
</protein>
<dbReference type="Gene3D" id="3.80.10.10">
    <property type="entry name" value="Ribonuclease Inhibitor"/>
    <property type="match status" value="2"/>
</dbReference>
<dbReference type="InterPro" id="IPR050328">
    <property type="entry name" value="Dev_Immune_Receptor"/>
</dbReference>
<dbReference type="Pfam" id="PF14496">
    <property type="entry name" value="NEL"/>
    <property type="match status" value="1"/>
</dbReference>
<keyword evidence="7" id="KW-0833">Ubl conjugation pathway</keyword>
<dbReference type="GO" id="GO:0005576">
    <property type="term" value="C:extracellular region"/>
    <property type="evidence" value="ECO:0007669"/>
    <property type="project" value="UniProtKB-UniRule"/>
</dbReference>
<evidence type="ECO:0000256" key="5">
    <source>
        <dbReference type="ARBA" id="ARBA00022737"/>
    </source>
</evidence>
<dbReference type="GO" id="GO:0016567">
    <property type="term" value="P:protein ubiquitination"/>
    <property type="evidence" value="ECO:0007669"/>
    <property type="project" value="InterPro"/>
</dbReference>
<comment type="catalytic activity">
    <reaction evidence="1">
        <text>S-ubiquitinyl-[E2 ubiquitin-conjugating enzyme]-L-cysteine + [acceptor protein]-L-lysine = [E2 ubiquitin-conjugating enzyme]-L-cysteine + N(6)-ubiquitinyl-[acceptor protein]-L-lysine.</text>
        <dbReference type="EC" id="2.3.2.27"/>
    </reaction>
</comment>
<evidence type="ECO:0000256" key="1">
    <source>
        <dbReference type="ARBA" id="ARBA00000900"/>
    </source>
</evidence>
<keyword evidence="5" id="KW-0677">Repeat</keyword>
<evidence type="ECO:0000256" key="3">
    <source>
        <dbReference type="ARBA" id="ARBA00022614"/>
    </source>
</evidence>